<keyword evidence="4" id="KW-0472">Membrane</keyword>
<protein>
    <submittedName>
        <fullName evidence="5">Uncharacterized protein</fullName>
    </submittedName>
</protein>
<keyword evidence="2" id="KW-0201">Cytochrome c-type biogenesis</keyword>
<dbReference type="InterPro" id="IPR011990">
    <property type="entry name" value="TPR-like_helical_dom_sf"/>
</dbReference>
<comment type="subcellular location">
    <subcellularLocation>
        <location evidence="1">Cell envelope</location>
    </subcellularLocation>
</comment>
<evidence type="ECO:0000256" key="3">
    <source>
        <dbReference type="SAM" id="Coils"/>
    </source>
</evidence>
<dbReference type="Gene3D" id="1.25.40.10">
    <property type="entry name" value="Tetratricopeptide repeat domain"/>
    <property type="match status" value="1"/>
</dbReference>
<proteinExistence type="predicted"/>
<dbReference type="Pfam" id="PF14559">
    <property type="entry name" value="TPR_19"/>
    <property type="match status" value="1"/>
</dbReference>
<dbReference type="GO" id="GO:0017004">
    <property type="term" value="P:cytochrome complex assembly"/>
    <property type="evidence" value="ECO:0007669"/>
    <property type="project" value="UniProtKB-KW"/>
</dbReference>
<dbReference type="PANTHER" id="PTHR47870">
    <property type="entry name" value="CYTOCHROME C-TYPE BIOGENESIS PROTEIN CCMH"/>
    <property type="match status" value="1"/>
</dbReference>
<evidence type="ECO:0000256" key="4">
    <source>
        <dbReference type="SAM" id="Phobius"/>
    </source>
</evidence>
<name>A0A382EI39_9ZZZZ</name>
<sequence>MLCLVAAAFVVAPLWLRGRVDEHGRQALNVELFRERIADLDEADEEAQNLELEARRDLLKDAGEAGPAGVETSRNHGWILAAAFLVPVVAGVMYMDFGLGRGAISDVRLMNKLRSLDMSDQAAYEEMLNEVAERAADRPKDGELNFFLARTYQSLGRYDESLAILERLLSTFPNDAGLQSAYAEALFISSNRRMTAEVRQAVDQALAMNPHDIGMLEVRGVAAIAEGRRGDAVDWFKKALTMGVSGQRADMLRSAIASL</sequence>
<feature type="non-terminal residue" evidence="5">
    <location>
        <position position="259"/>
    </location>
</feature>
<keyword evidence="3" id="KW-0175">Coiled coil</keyword>
<dbReference type="AlphaFoldDB" id="A0A382EI39"/>
<dbReference type="SUPFAM" id="SSF48452">
    <property type="entry name" value="TPR-like"/>
    <property type="match status" value="1"/>
</dbReference>
<dbReference type="GO" id="GO:0005886">
    <property type="term" value="C:plasma membrane"/>
    <property type="evidence" value="ECO:0007669"/>
    <property type="project" value="TreeGrafter"/>
</dbReference>
<dbReference type="EMBL" id="UINC01044675">
    <property type="protein sequence ID" value="SVB50446.1"/>
    <property type="molecule type" value="Genomic_DNA"/>
</dbReference>
<evidence type="ECO:0000313" key="5">
    <source>
        <dbReference type="EMBL" id="SVB50446.1"/>
    </source>
</evidence>
<accession>A0A382EI39</accession>
<dbReference type="InterPro" id="IPR017560">
    <property type="entry name" value="Cyt_c_biogenesis_CcmI"/>
</dbReference>
<dbReference type="PROSITE" id="PS50005">
    <property type="entry name" value="TPR"/>
    <property type="match status" value="1"/>
</dbReference>
<keyword evidence="4" id="KW-1133">Transmembrane helix</keyword>
<dbReference type="PANTHER" id="PTHR47870:SF4">
    <property type="entry name" value="CYTOCHROME C-TYPE BIOGENESIS PROTEIN CYCH"/>
    <property type="match status" value="1"/>
</dbReference>
<feature type="coiled-coil region" evidence="3">
    <location>
        <begin position="33"/>
        <end position="62"/>
    </location>
</feature>
<gene>
    <name evidence="5" type="ORF">METZ01_LOCUS203300</name>
</gene>
<dbReference type="InterPro" id="IPR051263">
    <property type="entry name" value="C-type_cytochrome_biogenesis"/>
</dbReference>
<evidence type="ECO:0000256" key="2">
    <source>
        <dbReference type="ARBA" id="ARBA00022748"/>
    </source>
</evidence>
<keyword evidence="4" id="KW-0812">Transmembrane</keyword>
<evidence type="ECO:0000256" key="1">
    <source>
        <dbReference type="ARBA" id="ARBA00004196"/>
    </source>
</evidence>
<dbReference type="GO" id="GO:0030313">
    <property type="term" value="C:cell envelope"/>
    <property type="evidence" value="ECO:0007669"/>
    <property type="project" value="UniProtKB-SubCell"/>
</dbReference>
<dbReference type="Pfam" id="PF13432">
    <property type="entry name" value="TPR_16"/>
    <property type="match status" value="1"/>
</dbReference>
<reference evidence="5" key="1">
    <citation type="submission" date="2018-05" db="EMBL/GenBank/DDBJ databases">
        <authorList>
            <person name="Lanie J.A."/>
            <person name="Ng W.-L."/>
            <person name="Kazmierczak K.M."/>
            <person name="Andrzejewski T.M."/>
            <person name="Davidsen T.M."/>
            <person name="Wayne K.J."/>
            <person name="Tettelin H."/>
            <person name="Glass J.I."/>
            <person name="Rusch D."/>
            <person name="Podicherti R."/>
            <person name="Tsui H.-C.T."/>
            <person name="Winkler M.E."/>
        </authorList>
    </citation>
    <scope>NUCLEOTIDE SEQUENCE</scope>
</reference>
<organism evidence="5">
    <name type="scientific">marine metagenome</name>
    <dbReference type="NCBI Taxonomy" id="408172"/>
    <lineage>
        <taxon>unclassified sequences</taxon>
        <taxon>metagenomes</taxon>
        <taxon>ecological metagenomes</taxon>
    </lineage>
</organism>
<feature type="transmembrane region" description="Helical" evidence="4">
    <location>
        <begin position="78"/>
        <end position="104"/>
    </location>
</feature>
<dbReference type="NCBIfam" id="TIGR03142">
    <property type="entry name" value="cytochro_ccmI"/>
    <property type="match status" value="1"/>
</dbReference>
<dbReference type="InterPro" id="IPR019734">
    <property type="entry name" value="TPR_rpt"/>
</dbReference>